<dbReference type="Gramene" id="LPERR01G00850.1">
    <property type="protein sequence ID" value="LPERR01G00850.1"/>
    <property type="gene ID" value="LPERR01G00850"/>
</dbReference>
<evidence type="ECO:0000313" key="2">
    <source>
        <dbReference type="Proteomes" id="UP000032180"/>
    </source>
</evidence>
<evidence type="ECO:0000313" key="1">
    <source>
        <dbReference type="EnsemblPlants" id="LPERR01G00850.1"/>
    </source>
</evidence>
<dbReference type="Proteomes" id="UP000032180">
    <property type="component" value="Chromosome 1"/>
</dbReference>
<dbReference type="HOGENOM" id="CLU_2561565_0_0_1"/>
<protein>
    <submittedName>
        <fullName evidence="1">Uncharacterized protein</fullName>
    </submittedName>
</protein>
<dbReference type="EnsemblPlants" id="LPERR01G00850.1">
    <property type="protein sequence ID" value="LPERR01G00850.1"/>
    <property type="gene ID" value="LPERR01G00850"/>
</dbReference>
<sequence length="82" mass="8513">MHARHKSSQYNQFGCRSGGVCGPRSVKPMGNECGPERVGPGLVRWHPLSSSSAGPFSGLRLPAVIPPAAAAAAANLLRIPSH</sequence>
<organism evidence="1 2">
    <name type="scientific">Leersia perrieri</name>
    <dbReference type="NCBI Taxonomy" id="77586"/>
    <lineage>
        <taxon>Eukaryota</taxon>
        <taxon>Viridiplantae</taxon>
        <taxon>Streptophyta</taxon>
        <taxon>Embryophyta</taxon>
        <taxon>Tracheophyta</taxon>
        <taxon>Spermatophyta</taxon>
        <taxon>Magnoliopsida</taxon>
        <taxon>Liliopsida</taxon>
        <taxon>Poales</taxon>
        <taxon>Poaceae</taxon>
        <taxon>BOP clade</taxon>
        <taxon>Oryzoideae</taxon>
        <taxon>Oryzeae</taxon>
        <taxon>Oryzinae</taxon>
        <taxon>Leersia</taxon>
    </lineage>
</organism>
<name>A0A0D9UW14_9ORYZ</name>
<reference evidence="1" key="3">
    <citation type="submission" date="2015-04" db="UniProtKB">
        <authorList>
            <consortium name="EnsemblPlants"/>
        </authorList>
    </citation>
    <scope>IDENTIFICATION</scope>
</reference>
<keyword evidence="2" id="KW-1185">Reference proteome</keyword>
<accession>A0A0D9UW14</accession>
<reference evidence="1 2" key="1">
    <citation type="submission" date="2012-08" db="EMBL/GenBank/DDBJ databases">
        <title>Oryza genome evolution.</title>
        <authorList>
            <person name="Wing R.A."/>
        </authorList>
    </citation>
    <scope>NUCLEOTIDE SEQUENCE</scope>
</reference>
<reference evidence="2" key="2">
    <citation type="submission" date="2013-12" db="EMBL/GenBank/DDBJ databases">
        <authorList>
            <person name="Yu Y."/>
            <person name="Lee S."/>
            <person name="de Baynast K."/>
            <person name="Wissotski M."/>
            <person name="Liu L."/>
            <person name="Talag J."/>
            <person name="Goicoechea J."/>
            <person name="Angelova A."/>
            <person name="Jetty R."/>
            <person name="Kudrna D."/>
            <person name="Golser W."/>
            <person name="Rivera L."/>
            <person name="Zhang J."/>
            <person name="Wing R."/>
        </authorList>
    </citation>
    <scope>NUCLEOTIDE SEQUENCE</scope>
</reference>
<dbReference type="AlphaFoldDB" id="A0A0D9UW14"/>
<proteinExistence type="predicted"/>